<evidence type="ECO:0000313" key="2">
    <source>
        <dbReference type="Proteomes" id="UP000272908"/>
    </source>
</evidence>
<dbReference type="AlphaFoldDB" id="A0A3B0MSN4"/>
<proteinExistence type="predicted"/>
<reference evidence="2" key="1">
    <citation type="submission" date="2018-08" db="EMBL/GenBank/DDBJ databases">
        <authorList>
            <person name="Rodrigo-Torres L."/>
            <person name="Arahal R. D."/>
            <person name="Lucena T."/>
        </authorList>
    </citation>
    <scope>NUCLEOTIDE SEQUENCE [LARGE SCALE GENOMIC DNA]</scope>
    <source>
        <strain evidence="2">CECT 7235</strain>
    </source>
</reference>
<sequence>MLLDHTILQLRQTGLTPERARALGHLGYLQWLGALPGDASYPAEAMHAYTQAVPFAREVSAIAVFCDLLVESTRTPLRPLTLILPPKERRGGAKGRRATL</sequence>
<gene>
    <name evidence="1" type="ORF">ROE7235_00697</name>
</gene>
<evidence type="ECO:0000313" key="1">
    <source>
        <dbReference type="EMBL" id="SUZ30966.1"/>
    </source>
</evidence>
<name>A0A3B0MSN4_9RHOB</name>
<organism evidence="1 2">
    <name type="scientific">Roseinatronobacter ekhonensis</name>
    <dbReference type="NCBI Taxonomy" id="254356"/>
    <lineage>
        <taxon>Bacteria</taxon>
        <taxon>Pseudomonadati</taxon>
        <taxon>Pseudomonadota</taxon>
        <taxon>Alphaproteobacteria</taxon>
        <taxon>Rhodobacterales</taxon>
        <taxon>Paracoccaceae</taxon>
        <taxon>Roseinatronobacter</taxon>
    </lineage>
</organism>
<dbReference type="EMBL" id="UIHC01000004">
    <property type="protein sequence ID" value="SUZ30966.1"/>
    <property type="molecule type" value="Genomic_DNA"/>
</dbReference>
<protein>
    <submittedName>
        <fullName evidence="1">Uncharacterized protein</fullName>
    </submittedName>
</protein>
<keyword evidence="2" id="KW-1185">Reference proteome</keyword>
<dbReference type="OrthoDB" id="7877183at2"/>
<accession>A0A3B0MSN4</accession>
<dbReference type="RefSeq" id="WP_121093254.1">
    <property type="nucleotide sequence ID" value="NZ_UIHC01000004.1"/>
</dbReference>
<dbReference type="Proteomes" id="UP000272908">
    <property type="component" value="Unassembled WGS sequence"/>
</dbReference>